<dbReference type="EMBL" id="QUTI01022808">
    <property type="protein sequence ID" value="RLO07811.1"/>
    <property type="molecule type" value="Genomic_DNA"/>
</dbReference>
<dbReference type="InterPro" id="IPR009050">
    <property type="entry name" value="Globin-like_sf"/>
</dbReference>
<organism evidence="3 6">
    <name type="scientific">Aphanomyces astaci</name>
    <name type="common">Crayfish plague agent</name>
    <dbReference type="NCBI Taxonomy" id="112090"/>
    <lineage>
        <taxon>Eukaryota</taxon>
        <taxon>Sar</taxon>
        <taxon>Stramenopiles</taxon>
        <taxon>Oomycota</taxon>
        <taxon>Saprolegniomycetes</taxon>
        <taxon>Saprolegniales</taxon>
        <taxon>Verrucalvaceae</taxon>
        <taxon>Aphanomyces</taxon>
    </lineage>
</organism>
<accession>A0A3L6VFY9</accession>
<dbReference type="AlphaFoldDB" id="A0A3L6VFY9"/>
<evidence type="ECO:0000256" key="1">
    <source>
        <dbReference type="SAM" id="MobiDB-lite"/>
    </source>
</evidence>
<sequence>MGNSSRSSLRQHGKVIHLRAHDAGEDVDLDLLSEYSFGLAMDHEVQHYMPPQLPLLPMLTKARIDICTRTWDKIRTAGTEKMKSYGKPGIVLFYDEFFYRLFQRDSTFRTVFANAKERAEVLIKALMFMLSMRGDSPQSIANMQNRCRFLGHKHRGFPLVRPHHFATYTMTAIEVMMYWMGDEASVSVADAWSNVVGFVLRYLLEPYLCDRTDPYEYYQNTTIAAVREITESSNGGGTSVASSVTSMHRPDSKMSSLRDAAKPVVATTIQQTSAQEQGSLRKPSQMRTAFT</sequence>
<dbReference type="GO" id="GO:0020037">
    <property type="term" value="F:heme binding"/>
    <property type="evidence" value="ECO:0007669"/>
    <property type="project" value="InterPro"/>
</dbReference>
<dbReference type="InterPro" id="IPR012292">
    <property type="entry name" value="Globin/Proto"/>
</dbReference>
<protein>
    <recommendedName>
        <fullName evidence="8">Globin family profile domain-containing protein</fullName>
    </recommendedName>
</protein>
<gene>
    <name evidence="4" type="ORF">DYB28_015101</name>
    <name evidence="2" type="ORF">DYB35_003780</name>
    <name evidence="3" type="ORF">DYB37_002836</name>
</gene>
<dbReference type="Proteomes" id="UP000275652">
    <property type="component" value="Unassembled WGS sequence"/>
</dbReference>
<feature type="region of interest" description="Disordered" evidence="1">
    <location>
        <begin position="232"/>
        <end position="291"/>
    </location>
</feature>
<dbReference type="Proteomes" id="UP000285712">
    <property type="component" value="Unassembled WGS sequence"/>
</dbReference>
<evidence type="ECO:0000313" key="7">
    <source>
        <dbReference type="Proteomes" id="UP000285712"/>
    </source>
</evidence>
<dbReference type="EMBL" id="QUTH01007703">
    <property type="protein sequence ID" value="RHZ04104.1"/>
    <property type="molecule type" value="Genomic_DNA"/>
</dbReference>
<dbReference type="VEuPathDB" id="FungiDB:H257_15842"/>
<dbReference type="GO" id="GO:0019825">
    <property type="term" value="F:oxygen binding"/>
    <property type="evidence" value="ECO:0007669"/>
    <property type="project" value="InterPro"/>
</dbReference>
<comment type="caution">
    <text evidence="3">The sequence shown here is derived from an EMBL/GenBank/DDBJ whole genome shotgun (WGS) entry which is preliminary data.</text>
</comment>
<feature type="compositionally biased region" description="Polar residues" evidence="1">
    <location>
        <begin position="267"/>
        <end position="278"/>
    </location>
</feature>
<evidence type="ECO:0000313" key="6">
    <source>
        <dbReference type="Proteomes" id="UP000285430"/>
    </source>
</evidence>
<reference evidence="4 5" key="1">
    <citation type="journal article" date="2018" name="J. Invertebr. Pathol.">
        <title>New genotyping method for the causative agent of crayfish plague (Aphanomyces astaci) based on whole genome data.</title>
        <authorList>
            <person name="Minardi D."/>
            <person name="Studholme D.J."/>
            <person name="van der Giezen M."/>
            <person name="Pretto T."/>
            <person name="Oidtmann B."/>
        </authorList>
    </citation>
    <scope>NUCLEOTIDE SEQUENCE [LARGE SCALE GENOMIC DNA]</scope>
    <source>
        <strain evidence="4 5">KB13</strain>
    </source>
</reference>
<proteinExistence type="predicted"/>
<name>A0A3L6VFY9_APHAT</name>
<dbReference type="InterPro" id="IPR044399">
    <property type="entry name" value="Mb-like_M"/>
</dbReference>
<dbReference type="Gene3D" id="1.10.490.10">
    <property type="entry name" value="Globins"/>
    <property type="match status" value="1"/>
</dbReference>
<dbReference type="SUPFAM" id="SSF46458">
    <property type="entry name" value="Globin-like"/>
    <property type="match status" value="1"/>
</dbReference>
<evidence type="ECO:0000313" key="5">
    <source>
        <dbReference type="Proteomes" id="UP000275652"/>
    </source>
</evidence>
<evidence type="ECO:0000313" key="4">
    <source>
        <dbReference type="EMBL" id="RLO07811.1"/>
    </source>
</evidence>
<evidence type="ECO:0008006" key="8">
    <source>
        <dbReference type="Google" id="ProtNLM"/>
    </source>
</evidence>
<dbReference type="Proteomes" id="UP000285430">
    <property type="component" value="Unassembled WGS sequence"/>
</dbReference>
<dbReference type="EMBL" id="QUTG01003634">
    <property type="protein sequence ID" value="RHY90852.1"/>
    <property type="molecule type" value="Genomic_DNA"/>
</dbReference>
<evidence type="ECO:0000313" key="2">
    <source>
        <dbReference type="EMBL" id="RHY90852.1"/>
    </source>
</evidence>
<dbReference type="CDD" id="cd01040">
    <property type="entry name" value="Mb-like"/>
    <property type="match status" value="1"/>
</dbReference>
<reference evidence="6 7" key="2">
    <citation type="submission" date="2018-08" db="EMBL/GenBank/DDBJ databases">
        <title>Aphanomyces genome sequencing and annotation.</title>
        <authorList>
            <person name="Minardi D."/>
            <person name="Oidtmann B."/>
            <person name="Van Der Giezen M."/>
            <person name="Studholme D.J."/>
        </authorList>
    </citation>
    <scope>NUCLEOTIDE SEQUENCE [LARGE SCALE GENOMIC DNA]</scope>
    <source>
        <strain evidence="3 6">Da</strain>
        <strain evidence="2 7">Sv</strain>
    </source>
</reference>
<evidence type="ECO:0000313" key="3">
    <source>
        <dbReference type="EMBL" id="RHZ04104.1"/>
    </source>
</evidence>